<evidence type="ECO:0000313" key="2">
    <source>
        <dbReference type="Proteomes" id="UP000032946"/>
    </source>
</evidence>
<reference evidence="1 2" key="1">
    <citation type="submission" date="2014-02" db="EMBL/GenBank/DDBJ databases">
        <authorList>
            <person name="Genoscope - CEA"/>
        </authorList>
    </citation>
    <scope>NUCLEOTIDE SEQUENCE [LARGE SCALE GENOMIC DNA]</scope>
    <source>
        <strain evidence="1 2">PCC 8005</strain>
    </source>
</reference>
<gene>
    <name evidence="1" type="ORF">ARTHRO_40869</name>
</gene>
<dbReference type="AlphaFoldDB" id="A0A9P1P1X3"/>
<name>A0A9P1P1X3_9CYAN</name>
<dbReference type="Proteomes" id="UP000032946">
    <property type="component" value="Chromosome"/>
</dbReference>
<keyword evidence="2" id="KW-1185">Reference proteome</keyword>
<dbReference type="EMBL" id="FO818640">
    <property type="protein sequence ID" value="CDM96460.1"/>
    <property type="molecule type" value="Genomic_DNA"/>
</dbReference>
<sequence>MALGATLTKNAKDIIPKTITNPFERESSTDVRTLSVDASKLSTGQKS</sequence>
<proteinExistence type="predicted"/>
<evidence type="ECO:0000313" key="1">
    <source>
        <dbReference type="EMBL" id="CDM96460.1"/>
    </source>
</evidence>
<protein>
    <submittedName>
        <fullName evidence="1">Uncharacterized protein</fullName>
    </submittedName>
</protein>
<organism evidence="1 2">
    <name type="scientific">Limnospira indica PCC 8005</name>
    <dbReference type="NCBI Taxonomy" id="376219"/>
    <lineage>
        <taxon>Bacteria</taxon>
        <taxon>Bacillati</taxon>
        <taxon>Cyanobacteriota</taxon>
        <taxon>Cyanophyceae</taxon>
        <taxon>Oscillatoriophycideae</taxon>
        <taxon>Oscillatoriales</taxon>
        <taxon>Sirenicapillariaceae</taxon>
        <taxon>Limnospira</taxon>
    </lineage>
</organism>
<accession>A0A9P1P1X3</accession>